<feature type="transmembrane region" description="Helical" evidence="8">
    <location>
        <begin position="338"/>
        <end position="358"/>
    </location>
</feature>
<evidence type="ECO:0000256" key="1">
    <source>
        <dbReference type="ARBA" id="ARBA00004651"/>
    </source>
</evidence>
<proteinExistence type="inferred from homology"/>
<organism evidence="10 11">
    <name type="scientific">Flavobacterium jumunjinense</name>
    <dbReference type="NCBI Taxonomy" id="998845"/>
    <lineage>
        <taxon>Bacteria</taxon>
        <taxon>Pseudomonadati</taxon>
        <taxon>Bacteroidota</taxon>
        <taxon>Flavobacteriia</taxon>
        <taxon>Flavobacteriales</taxon>
        <taxon>Flavobacteriaceae</taxon>
        <taxon>Flavobacterium</taxon>
    </lineage>
</organism>
<dbReference type="RefSeq" id="WP_236457441.1">
    <property type="nucleotide sequence ID" value="NZ_CBCSGE010000006.1"/>
</dbReference>
<keyword evidence="3" id="KW-0813">Transport</keyword>
<sequence length="420" mass="46766">MSIYKEFLLLKRDLGGVIILFVMPLVLIIAVTLIQDSTFKKVNDAKIPILLVNNDNGMVSQSVLENLQKSEAFSVVTKIDGKLITEVQAKEAVFKGVYQLAIVIPSELSNDLQSKIDQNVEKIVNSFTETDTIQEEVKDIVQQKEVKLYFDPAVQMSFKNAVMSSVDKMISQIETQSIYSTFQDQLGESVDSFEQNSFISFKEIIPRKNDKEIIPNSAQHNVPAWTLFAIFFIVIPLSINIVKEKNQGTFVRLRTNPVPYALVLLGKTITYAVICMIQFYMMVVVAVFLFPQIGLPALNVEGNLFLMSIVALFSGFAAIGFGILVGTIAKTQEQSAPFGATATIVLAAIGGVWVPVFAMPKMMQIIAKCSPMNWGLNAFYDVLLRNSTILEILPEIGLLFLFFIITTTIAIIYDEKKRSV</sequence>
<feature type="transmembrane region" description="Helical" evidence="8">
    <location>
        <begin position="14"/>
        <end position="34"/>
    </location>
</feature>
<dbReference type="PANTHER" id="PTHR30294:SF38">
    <property type="entry name" value="TRANSPORT PERMEASE PROTEIN"/>
    <property type="match status" value="1"/>
</dbReference>
<dbReference type="PANTHER" id="PTHR30294">
    <property type="entry name" value="MEMBRANE COMPONENT OF ABC TRANSPORTER YHHJ-RELATED"/>
    <property type="match status" value="1"/>
</dbReference>
<feature type="transmembrane region" description="Helical" evidence="8">
    <location>
        <begin position="392"/>
        <end position="413"/>
    </location>
</feature>
<gene>
    <name evidence="10" type="ORF">ACFFVF_05385</name>
</gene>
<dbReference type="InterPro" id="IPR047817">
    <property type="entry name" value="ABC2_TM_bact-type"/>
</dbReference>
<comment type="caution">
    <text evidence="10">The sequence shown here is derived from an EMBL/GenBank/DDBJ whole genome shotgun (WGS) entry which is preliminary data.</text>
</comment>
<keyword evidence="4" id="KW-1003">Cell membrane</keyword>
<evidence type="ECO:0000256" key="4">
    <source>
        <dbReference type="ARBA" id="ARBA00022475"/>
    </source>
</evidence>
<dbReference type="InterPro" id="IPR051449">
    <property type="entry name" value="ABC-2_transporter_component"/>
</dbReference>
<dbReference type="EMBL" id="JBHMEY010000012">
    <property type="protein sequence ID" value="MFB9095939.1"/>
    <property type="molecule type" value="Genomic_DNA"/>
</dbReference>
<keyword evidence="5 8" id="KW-0812">Transmembrane</keyword>
<keyword evidence="6 8" id="KW-1133">Transmembrane helix</keyword>
<evidence type="ECO:0000259" key="9">
    <source>
        <dbReference type="PROSITE" id="PS51012"/>
    </source>
</evidence>
<feature type="transmembrane region" description="Helical" evidence="8">
    <location>
        <begin position="262"/>
        <end position="290"/>
    </location>
</feature>
<dbReference type="InterPro" id="IPR013525">
    <property type="entry name" value="ABC2_TM"/>
</dbReference>
<evidence type="ECO:0000256" key="8">
    <source>
        <dbReference type="SAM" id="Phobius"/>
    </source>
</evidence>
<name>A0ABV5GKR1_9FLAO</name>
<feature type="transmembrane region" description="Helical" evidence="8">
    <location>
        <begin position="302"/>
        <end position="326"/>
    </location>
</feature>
<accession>A0ABV5GKR1</accession>
<keyword evidence="11" id="KW-1185">Reference proteome</keyword>
<evidence type="ECO:0000256" key="2">
    <source>
        <dbReference type="ARBA" id="ARBA00007783"/>
    </source>
</evidence>
<evidence type="ECO:0000256" key="5">
    <source>
        <dbReference type="ARBA" id="ARBA00022692"/>
    </source>
</evidence>
<dbReference type="PROSITE" id="PS51012">
    <property type="entry name" value="ABC_TM2"/>
    <property type="match status" value="1"/>
</dbReference>
<evidence type="ECO:0000313" key="11">
    <source>
        <dbReference type="Proteomes" id="UP001589607"/>
    </source>
</evidence>
<comment type="similarity">
    <text evidence="2">Belongs to the ABC-2 integral membrane protein family.</text>
</comment>
<reference evidence="10 11" key="1">
    <citation type="submission" date="2024-09" db="EMBL/GenBank/DDBJ databases">
        <authorList>
            <person name="Sun Q."/>
            <person name="Mori K."/>
        </authorList>
    </citation>
    <scope>NUCLEOTIDE SEQUENCE [LARGE SCALE GENOMIC DNA]</scope>
    <source>
        <strain evidence="10 11">CECT 7955</strain>
    </source>
</reference>
<comment type="subcellular location">
    <subcellularLocation>
        <location evidence="1">Cell membrane</location>
        <topology evidence="1">Multi-pass membrane protein</topology>
    </subcellularLocation>
</comment>
<evidence type="ECO:0000256" key="3">
    <source>
        <dbReference type="ARBA" id="ARBA00022448"/>
    </source>
</evidence>
<dbReference type="Pfam" id="PF12698">
    <property type="entry name" value="ABC2_membrane_3"/>
    <property type="match status" value="1"/>
</dbReference>
<evidence type="ECO:0000256" key="6">
    <source>
        <dbReference type="ARBA" id="ARBA00022989"/>
    </source>
</evidence>
<dbReference type="Proteomes" id="UP001589607">
    <property type="component" value="Unassembled WGS sequence"/>
</dbReference>
<protein>
    <submittedName>
        <fullName evidence="10">ABC transporter permease</fullName>
    </submittedName>
</protein>
<evidence type="ECO:0000256" key="7">
    <source>
        <dbReference type="ARBA" id="ARBA00023136"/>
    </source>
</evidence>
<evidence type="ECO:0000313" key="10">
    <source>
        <dbReference type="EMBL" id="MFB9095939.1"/>
    </source>
</evidence>
<keyword evidence="7 8" id="KW-0472">Membrane</keyword>
<feature type="domain" description="ABC transmembrane type-2" evidence="9">
    <location>
        <begin position="163"/>
        <end position="417"/>
    </location>
</feature>
<feature type="transmembrane region" description="Helical" evidence="8">
    <location>
        <begin position="222"/>
        <end position="242"/>
    </location>
</feature>
<dbReference type="Gene3D" id="3.40.1710.10">
    <property type="entry name" value="abc type-2 transporter like domain"/>
    <property type="match status" value="1"/>
</dbReference>